<dbReference type="InParanoid" id="A0A1H9MJ75"/>
<dbReference type="Pfam" id="PF00534">
    <property type="entry name" value="Glycos_transf_1"/>
    <property type="match status" value="1"/>
</dbReference>
<evidence type="ECO:0000313" key="4">
    <source>
        <dbReference type="Proteomes" id="UP000199021"/>
    </source>
</evidence>
<dbReference type="AlphaFoldDB" id="A0A1H9MJ75"/>
<dbReference type="Proteomes" id="UP000199021">
    <property type="component" value="Unassembled WGS sequence"/>
</dbReference>
<dbReference type="OrthoDB" id="9806653at2"/>
<dbReference type="Pfam" id="PF13439">
    <property type="entry name" value="Glyco_transf_4"/>
    <property type="match status" value="1"/>
</dbReference>
<dbReference type="InterPro" id="IPR001296">
    <property type="entry name" value="Glyco_trans_1"/>
</dbReference>
<dbReference type="SUPFAM" id="SSF53756">
    <property type="entry name" value="UDP-Glycosyltransferase/glycogen phosphorylase"/>
    <property type="match status" value="1"/>
</dbReference>
<keyword evidence="3" id="KW-0808">Transferase</keyword>
<protein>
    <submittedName>
        <fullName evidence="3">Glycosyltransferase involved in cell wall bisynthesis</fullName>
    </submittedName>
</protein>
<reference evidence="4" key="1">
    <citation type="submission" date="2016-10" db="EMBL/GenBank/DDBJ databases">
        <authorList>
            <person name="Varghese N."/>
            <person name="Submissions S."/>
        </authorList>
    </citation>
    <scope>NUCLEOTIDE SEQUENCE [LARGE SCALE GENOMIC DNA]</scope>
    <source>
        <strain evidence="4">DSM 24740</strain>
    </source>
</reference>
<dbReference type="CDD" id="cd03801">
    <property type="entry name" value="GT4_PimA-like"/>
    <property type="match status" value="1"/>
</dbReference>
<dbReference type="Gene3D" id="3.40.50.2000">
    <property type="entry name" value="Glycogen Phosphorylase B"/>
    <property type="match status" value="2"/>
</dbReference>
<dbReference type="InterPro" id="IPR028098">
    <property type="entry name" value="Glyco_trans_4-like_N"/>
</dbReference>
<dbReference type="EMBL" id="FOFB01000029">
    <property type="protein sequence ID" value="SER23742.1"/>
    <property type="molecule type" value="Genomic_DNA"/>
</dbReference>
<sequence>MEIIHLVMGKANPDRMNGVNKVVYQLATRQAQAGINVEVWGFTRELTVNYGERNFVTRLFLTPDHFACLDDDFLRALEKRNPKTTIFHLHGGWIPPFFKAAKAIKKAGLKYVITGHGAYNTIAMEKSKWTKKAYFQLFEKFLLQNAEAIHCIGASEVASLQVILPANRSVLIPYGMEFGRRARRRPKTGGPFIFGFVGRLDYHTKGLDLMLEAFAKHFRNDPDTSLWLVGDGAGRAAVVAKIEALGLTGNVILWGAKFGEEKDTLLQQMNVFLHPSRNEGLPSAVLEAASFGVPCIVTEATNVGGYVKKHRAGIVVPNQNIAMLGQAMKQCRSMHPYGLDEMSNNAAKMVATEFSWGHVLKQFNQLYA</sequence>
<proteinExistence type="predicted"/>
<feature type="domain" description="Glycosyl transferase family 1" evidence="1">
    <location>
        <begin position="186"/>
        <end position="334"/>
    </location>
</feature>
<dbReference type="PANTHER" id="PTHR12526">
    <property type="entry name" value="GLYCOSYLTRANSFERASE"/>
    <property type="match status" value="1"/>
</dbReference>
<evidence type="ECO:0000259" key="2">
    <source>
        <dbReference type="Pfam" id="PF13439"/>
    </source>
</evidence>
<accession>A0A1H9MJ75</accession>
<dbReference type="RefSeq" id="WP_090172357.1">
    <property type="nucleotide sequence ID" value="NZ_FOFB01000029.1"/>
</dbReference>
<evidence type="ECO:0000313" key="3">
    <source>
        <dbReference type="EMBL" id="SER23742.1"/>
    </source>
</evidence>
<evidence type="ECO:0000259" key="1">
    <source>
        <dbReference type="Pfam" id="PF00534"/>
    </source>
</evidence>
<organism evidence="3 4">
    <name type="scientific">Neolewinella agarilytica</name>
    <dbReference type="NCBI Taxonomy" id="478744"/>
    <lineage>
        <taxon>Bacteria</taxon>
        <taxon>Pseudomonadati</taxon>
        <taxon>Bacteroidota</taxon>
        <taxon>Saprospiria</taxon>
        <taxon>Saprospirales</taxon>
        <taxon>Lewinellaceae</taxon>
        <taxon>Neolewinella</taxon>
    </lineage>
</organism>
<gene>
    <name evidence="3" type="ORF">SAMN05444359_12947</name>
</gene>
<feature type="domain" description="Glycosyltransferase subfamily 4-like N-terminal" evidence="2">
    <location>
        <begin position="17"/>
        <end position="175"/>
    </location>
</feature>
<name>A0A1H9MJ75_9BACT</name>
<dbReference type="GO" id="GO:0016757">
    <property type="term" value="F:glycosyltransferase activity"/>
    <property type="evidence" value="ECO:0007669"/>
    <property type="project" value="InterPro"/>
</dbReference>
<dbReference type="PANTHER" id="PTHR12526:SF637">
    <property type="entry name" value="GLYCOSYLTRANSFERASE EPSF-RELATED"/>
    <property type="match status" value="1"/>
</dbReference>
<keyword evidence="4" id="KW-1185">Reference proteome</keyword>
<dbReference type="STRING" id="478744.SAMN05444359_12947"/>